<organism evidence="1">
    <name type="scientific">marine sediment metagenome</name>
    <dbReference type="NCBI Taxonomy" id="412755"/>
    <lineage>
        <taxon>unclassified sequences</taxon>
        <taxon>metagenomes</taxon>
        <taxon>ecological metagenomes</taxon>
    </lineage>
</organism>
<protein>
    <submittedName>
        <fullName evidence="1">Uncharacterized protein</fullName>
    </submittedName>
</protein>
<sequence length="53" mass="6382">MKNILIPKNIKAFKCICGKMFLWIFTKIMVLTNNDIVEIVECKDCNRRYCRRI</sequence>
<reference evidence="1" key="1">
    <citation type="journal article" date="2014" name="Front. Microbiol.">
        <title>High frequency of phylogenetically diverse reductive dehalogenase-homologous genes in deep subseafloor sedimentary metagenomes.</title>
        <authorList>
            <person name="Kawai M."/>
            <person name="Futagami T."/>
            <person name="Toyoda A."/>
            <person name="Takaki Y."/>
            <person name="Nishi S."/>
            <person name="Hori S."/>
            <person name="Arai W."/>
            <person name="Tsubouchi T."/>
            <person name="Morono Y."/>
            <person name="Uchiyama I."/>
            <person name="Ito T."/>
            <person name="Fujiyama A."/>
            <person name="Inagaki F."/>
            <person name="Takami H."/>
        </authorList>
    </citation>
    <scope>NUCLEOTIDE SEQUENCE</scope>
    <source>
        <strain evidence="1">Expedition CK06-06</strain>
    </source>
</reference>
<accession>X0X6W7</accession>
<gene>
    <name evidence="1" type="ORF">S01H1_62031</name>
</gene>
<name>X0X6W7_9ZZZZ</name>
<evidence type="ECO:0000313" key="1">
    <source>
        <dbReference type="EMBL" id="GAG38780.1"/>
    </source>
</evidence>
<dbReference type="AlphaFoldDB" id="X0X6W7"/>
<comment type="caution">
    <text evidence="1">The sequence shown here is derived from an EMBL/GenBank/DDBJ whole genome shotgun (WGS) entry which is preliminary data.</text>
</comment>
<proteinExistence type="predicted"/>
<dbReference type="EMBL" id="BARS01040717">
    <property type="protein sequence ID" value="GAG38780.1"/>
    <property type="molecule type" value="Genomic_DNA"/>
</dbReference>